<proteinExistence type="predicted"/>
<comment type="caution">
    <text evidence="1">The sequence shown here is derived from an EMBL/GenBank/DDBJ whole genome shotgun (WGS) entry which is preliminary data.</text>
</comment>
<reference evidence="1 2" key="1">
    <citation type="journal article" date="2023" name="ACS Omega">
        <title>Identification of the Neoaspergillic Acid Biosynthesis Gene Cluster by Establishing an In Vitro CRISPR-Ribonucleoprotein Genetic System in Aspergillus melleus.</title>
        <authorList>
            <person name="Yuan B."/>
            <person name="Grau M.F."/>
            <person name="Murata R.M."/>
            <person name="Torok T."/>
            <person name="Venkateswaran K."/>
            <person name="Stajich J.E."/>
            <person name="Wang C.C.C."/>
        </authorList>
    </citation>
    <scope>NUCLEOTIDE SEQUENCE [LARGE SCALE GENOMIC DNA]</scope>
    <source>
        <strain evidence="1 2">IMV 1140</strain>
    </source>
</reference>
<gene>
    <name evidence="1" type="ORF">N8T08_007854</name>
</gene>
<name>A0ACC3AXD8_9EURO</name>
<organism evidence="1 2">
    <name type="scientific">Aspergillus melleus</name>
    <dbReference type="NCBI Taxonomy" id="138277"/>
    <lineage>
        <taxon>Eukaryota</taxon>
        <taxon>Fungi</taxon>
        <taxon>Dikarya</taxon>
        <taxon>Ascomycota</taxon>
        <taxon>Pezizomycotina</taxon>
        <taxon>Eurotiomycetes</taxon>
        <taxon>Eurotiomycetidae</taxon>
        <taxon>Eurotiales</taxon>
        <taxon>Aspergillaceae</taxon>
        <taxon>Aspergillus</taxon>
        <taxon>Aspergillus subgen. Circumdati</taxon>
    </lineage>
</organism>
<sequence length="175" mass="20958">MGSPKTLVTLSLWNRKRDLFYFIFFAIHIPIVFLVDTVHLQPSFLTFNFSYDVRDFYFRNYQDKFFTETPPAWFQFFSYMELYYHGPLSIWAVWALWKDDPMVPVHLLAFGIQSFVTTIVCLIEMWGWTDRTVGQKQQLSMLYTPYAALGGFIALDMIFRLRRQILSKSKRDKRE</sequence>
<dbReference type="Proteomes" id="UP001177260">
    <property type="component" value="Unassembled WGS sequence"/>
</dbReference>
<evidence type="ECO:0000313" key="2">
    <source>
        <dbReference type="Proteomes" id="UP001177260"/>
    </source>
</evidence>
<dbReference type="EMBL" id="JAOPJF010000050">
    <property type="protein sequence ID" value="KAK1142492.1"/>
    <property type="molecule type" value="Genomic_DNA"/>
</dbReference>
<accession>A0ACC3AXD8</accession>
<keyword evidence="2" id="KW-1185">Reference proteome</keyword>
<protein>
    <submittedName>
        <fullName evidence="1">Uncharacterized protein</fullName>
    </submittedName>
</protein>
<evidence type="ECO:0000313" key="1">
    <source>
        <dbReference type="EMBL" id="KAK1142492.1"/>
    </source>
</evidence>